<evidence type="ECO:0000313" key="3">
    <source>
        <dbReference type="Proteomes" id="UP000231259"/>
    </source>
</evidence>
<evidence type="ECO:0000256" key="1">
    <source>
        <dbReference type="SAM" id="SignalP"/>
    </source>
</evidence>
<keyword evidence="3" id="KW-1185">Reference proteome</keyword>
<sequence>MIRAAALLLLGAGPAAAQEAEVTCAALWSGYAEFARVSAYLDIGESRDQASEFRAQAIRQGLSPAIVDHQIAAQRDGMFLLVRATIEDGDKMSRDLLERQMQLCEGLPGSAD</sequence>
<accession>A0A2G8QWS7</accession>
<dbReference type="OrthoDB" id="7856615at2"/>
<protein>
    <submittedName>
        <fullName evidence="2">Uncharacterized protein</fullName>
    </submittedName>
</protein>
<comment type="caution">
    <text evidence="2">The sequence shown here is derived from an EMBL/GenBank/DDBJ whole genome shotgun (WGS) entry which is preliminary data.</text>
</comment>
<gene>
    <name evidence="2" type="ORF">P775_27585</name>
</gene>
<dbReference type="AlphaFoldDB" id="A0A2G8QWS7"/>
<dbReference type="RefSeq" id="WP_099913759.1">
    <property type="nucleotide sequence ID" value="NZ_AWWI01000182.1"/>
</dbReference>
<reference evidence="2 3" key="1">
    <citation type="submission" date="2013-09" db="EMBL/GenBank/DDBJ databases">
        <title>Genome sequencing of Phaeobacter antarcticus sp. nov. SM1211.</title>
        <authorList>
            <person name="Zhang X.-Y."/>
            <person name="Liu C."/>
            <person name="Chen X.-L."/>
            <person name="Xie B.-B."/>
            <person name="Qin Q.-L."/>
            <person name="Rong J.-C."/>
            <person name="Zhang Y.-Z."/>
        </authorList>
    </citation>
    <scope>NUCLEOTIDE SEQUENCE [LARGE SCALE GENOMIC DNA]</scope>
    <source>
        <strain evidence="2 3">SM1211</strain>
    </source>
</reference>
<name>A0A2G8QWS7_9RHOB</name>
<evidence type="ECO:0000313" key="2">
    <source>
        <dbReference type="EMBL" id="PIL13729.1"/>
    </source>
</evidence>
<dbReference type="Proteomes" id="UP000231259">
    <property type="component" value="Unassembled WGS sequence"/>
</dbReference>
<organism evidence="2 3">
    <name type="scientific">Puniceibacterium antarcticum</name>
    <dbReference type="NCBI Taxonomy" id="1206336"/>
    <lineage>
        <taxon>Bacteria</taxon>
        <taxon>Pseudomonadati</taxon>
        <taxon>Pseudomonadota</taxon>
        <taxon>Alphaproteobacteria</taxon>
        <taxon>Rhodobacterales</taxon>
        <taxon>Paracoccaceae</taxon>
        <taxon>Puniceibacterium</taxon>
    </lineage>
</organism>
<feature type="signal peptide" evidence="1">
    <location>
        <begin position="1"/>
        <end position="17"/>
    </location>
</feature>
<dbReference type="EMBL" id="AWWI01000182">
    <property type="protein sequence ID" value="PIL13729.1"/>
    <property type="molecule type" value="Genomic_DNA"/>
</dbReference>
<keyword evidence="1" id="KW-0732">Signal</keyword>
<proteinExistence type="predicted"/>
<feature type="chain" id="PRO_5013916696" evidence="1">
    <location>
        <begin position="18"/>
        <end position="112"/>
    </location>
</feature>